<comment type="caution">
    <text evidence="2">The sequence shown here is derived from an EMBL/GenBank/DDBJ whole genome shotgun (WGS) entry which is preliminary data.</text>
</comment>
<accession>A0ABW2K166</accession>
<protein>
    <recommendedName>
        <fullName evidence="4">Swarming motility protein SwrB</fullName>
    </recommendedName>
</protein>
<keyword evidence="1" id="KW-1133">Transmembrane helix</keyword>
<reference evidence="3" key="1">
    <citation type="journal article" date="2019" name="Int. J. Syst. Evol. Microbiol.">
        <title>The Global Catalogue of Microorganisms (GCM) 10K type strain sequencing project: providing services to taxonomists for standard genome sequencing and annotation.</title>
        <authorList>
            <consortium name="The Broad Institute Genomics Platform"/>
            <consortium name="The Broad Institute Genome Sequencing Center for Infectious Disease"/>
            <person name="Wu L."/>
            <person name="Ma J."/>
        </authorList>
    </citation>
    <scope>NUCLEOTIDE SEQUENCE [LARGE SCALE GENOMIC DNA]</scope>
    <source>
        <strain evidence="3">CCUG 73951</strain>
    </source>
</reference>
<evidence type="ECO:0000313" key="3">
    <source>
        <dbReference type="Proteomes" id="UP001596494"/>
    </source>
</evidence>
<name>A0ABW2K166_9BACI</name>
<dbReference type="Proteomes" id="UP001596494">
    <property type="component" value="Unassembled WGS sequence"/>
</dbReference>
<keyword evidence="1" id="KW-0472">Membrane</keyword>
<evidence type="ECO:0008006" key="4">
    <source>
        <dbReference type="Google" id="ProtNLM"/>
    </source>
</evidence>
<keyword evidence="3" id="KW-1185">Reference proteome</keyword>
<dbReference type="EMBL" id="JBHTBY010000006">
    <property type="protein sequence ID" value="MFC7320471.1"/>
    <property type="molecule type" value="Genomic_DNA"/>
</dbReference>
<dbReference type="RefSeq" id="WP_289214133.1">
    <property type="nucleotide sequence ID" value="NZ_JAPVRC010000001.1"/>
</dbReference>
<keyword evidence="1" id="KW-0812">Transmembrane</keyword>
<sequence>MIYFLLIIGFIIDGVIVLGLMTLFTKMKKTEELELRQKEVAAEIEDLFSSYLLELKEENKRLEGKLVQPVKTETAFREHETANVREDYHPPEPMETEVLYRPSRSFQVISRYNSGVPIERIAKELNIGKTEAQLILKFQEKN</sequence>
<feature type="transmembrane region" description="Helical" evidence="1">
    <location>
        <begin position="6"/>
        <end position="24"/>
    </location>
</feature>
<evidence type="ECO:0000256" key="1">
    <source>
        <dbReference type="SAM" id="Phobius"/>
    </source>
</evidence>
<evidence type="ECO:0000313" key="2">
    <source>
        <dbReference type="EMBL" id="MFC7320471.1"/>
    </source>
</evidence>
<organism evidence="2 3">
    <name type="scientific">Halobacillus campisalis</name>
    <dbReference type="NCBI Taxonomy" id="435909"/>
    <lineage>
        <taxon>Bacteria</taxon>
        <taxon>Bacillati</taxon>
        <taxon>Bacillota</taxon>
        <taxon>Bacilli</taxon>
        <taxon>Bacillales</taxon>
        <taxon>Bacillaceae</taxon>
        <taxon>Halobacillus</taxon>
    </lineage>
</organism>
<gene>
    <name evidence="2" type="ORF">ACFQMN_06225</name>
</gene>
<proteinExistence type="predicted"/>